<dbReference type="InterPro" id="IPR051533">
    <property type="entry name" value="WaaL-like"/>
</dbReference>
<sequence length="456" mass="50958">MDVTYDSSGYSQAHLDQRNYALVGGIRALESALWVLIVVFFSGAIIGLTFASAEALDAGESTIAQYLWYPIYALVAGFMILRVPGVLRLVSRNPLIIICVLWLGLSFFWSIDPGTTMKRSVALLMTTLAGLVFAARYDWGEMVQRLGAAMLILCLITLFVAILNPTRGIMSDIHPGAWRGPWAEKNYLGGIMAKGFAVSLCAFAMYPKRAWVWVPTGMLCFMLMLFSTSKTSLLAAMGCLALFLIVRVFRRFPFLRVPVIWAVVAGTAALVLLLTFGFEWALSLIGKDPTLTGRTDIWILLGRAIEQKYWFGYGYSTFWLDPLGPSYETRTVLQWDVPTAHNGWLDSWLSGGFVIIALFSTLLFMTILKSLGRIKTGGVETYWVILSLFFFILFSLSESSILQQNDISWFLFVATTAKLWAGDPAWWRAGSRGEQRGTVARVGIYRGPDRRKPRRS</sequence>
<comment type="caution">
    <text evidence="7">The sequence shown here is derived from an EMBL/GenBank/DDBJ whole genome shotgun (WGS) entry which is preliminary data.</text>
</comment>
<name>A0A8J3G218_9PROT</name>
<gene>
    <name evidence="7" type="primary">hfsC</name>
    <name evidence="7" type="ORF">GCM10009069_11230</name>
</gene>
<dbReference type="RefSeq" id="WP_189496278.1">
    <property type="nucleotide sequence ID" value="NZ_BMZH01000003.1"/>
</dbReference>
<feature type="transmembrane region" description="Helical" evidence="5">
    <location>
        <begin position="117"/>
        <end position="134"/>
    </location>
</feature>
<evidence type="ECO:0000256" key="4">
    <source>
        <dbReference type="ARBA" id="ARBA00023136"/>
    </source>
</evidence>
<dbReference type="GO" id="GO:0016020">
    <property type="term" value="C:membrane"/>
    <property type="evidence" value="ECO:0007669"/>
    <property type="project" value="UniProtKB-SubCell"/>
</dbReference>
<comment type="subcellular location">
    <subcellularLocation>
        <location evidence="1">Membrane</location>
        <topology evidence="1">Multi-pass membrane protein</topology>
    </subcellularLocation>
</comment>
<feature type="transmembrane region" description="Helical" evidence="5">
    <location>
        <begin position="146"/>
        <end position="166"/>
    </location>
</feature>
<feature type="domain" description="O-antigen ligase-related" evidence="6">
    <location>
        <begin position="218"/>
        <end position="359"/>
    </location>
</feature>
<feature type="transmembrane region" description="Helical" evidence="5">
    <location>
        <begin position="63"/>
        <end position="81"/>
    </location>
</feature>
<keyword evidence="2 5" id="KW-0812">Transmembrane</keyword>
<reference evidence="7" key="2">
    <citation type="submission" date="2020-09" db="EMBL/GenBank/DDBJ databases">
        <authorList>
            <person name="Sun Q."/>
            <person name="Kim S."/>
        </authorList>
    </citation>
    <scope>NUCLEOTIDE SEQUENCE</scope>
    <source>
        <strain evidence="7">KCTC 32513</strain>
    </source>
</reference>
<feature type="transmembrane region" description="Helical" evidence="5">
    <location>
        <begin position="93"/>
        <end position="111"/>
    </location>
</feature>
<keyword evidence="4 5" id="KW-0472">Membrane</keyword>
<evidence type="ECO:0000259" key="6">
    <source>
        <dbReference type="Pfam" id="PF04932"/>
    </source>
</evidence>
<feature type="transmembrane region" description="Helical" evidence="5">
    <location>
        <begin position="32"/>
        <end position="51"/>
    </location>
</feature>
<evidence type="ECO:0000256" key="3">
    <source>
        <dbReference type="ARBA" id="ARBA00022989"/>
    </source>
</evidence>
<feature type="transmembrane region" description="Helical" evidence="5">
    <location>
        <begin position="261"/>
        <end position="282"/>
    </location>
</feature>
<dbReference type="InterPro" id="IPR007016">
    <property type="entry name" value="O-antigen_ligase-rel_domated"/>
</dbReference>
<dbReference type="Proteomes" id="UP000634004">
    <property type="component" value="Unassembled WGS sequence"/>
</dbReference>
<organism evidence="7 8">
    <name type="scientific">Algimonas arctica</name>
    <dbReference type="NCBI Taxonomy" id="1479486"/>
    <lineage>
        <taxon>Bacteria</taxon>
        <taxon>Pseudomonadati</taxon>
        <taxon>Pseudomonadota</taxon>
        <taxon>Alphaproteobacteria</taxon>
        <taxon>Maricaulales</taxon>
        <taxon>Robiginitomaculaceae</taxon>
        <taxon>Algimonas</taxon>
    </lineage>
</organism>
<dbReference type="AlphaFoldDB" id="A0A8J3G218"/>
<keyword evidence="8" id="KW-1185">Reference proteome</keyword>
<protein>
    <recommendedName>
        <fullName evidence="6">O-antigen ligase-related domain-containing protein</fullName>
    </recommendedName>
</protein>
<evidence type="ECO:0000313" key="8">
    <source>
        <dbReference type="Proteomes" id="UP000634004"/>
    </source>
</evidence>
<evidence type="ECO:0000256" key="2">
    <source>
        <dbReference type="ARBA" id="ARBA00022692"/>
    </source>
</evidence>
<accession>A0A8J3G218</accession>
<feature type="transmembrane region" description="Helical" evidence="5">
    <location>
        <begin position="186"/>
        <end position="203"/>
    </location>
</feature>
<evidence type="ECO:0000313" key="7">
    <source>
        <dbReference type="EMBL" id="GHA89830.1"/>
    </source>
</evidence>
<dbReference type="EMBL" id="BMZH01000003">
    <property type="protein sequence ID" value="GHA89830.1"/>
    <property type="molecule type" value="Genomic_DNA"/>
</dbReference>
<dbReference type="PANTHER" id="PTHR37422:SF17">
    <property type="entry name" value="O-ANTIGEN LIGASE"/>
    <property type="match status" value="1"/>
</dbReference>
<keyword evidence="3 5" id="KW-1133">Transmembrane helix</keyword>
<reference evidence="7" key="1">
    <citation type="journal article" date="2014" name="Int. J. Syst. Evol. Microbiol.">
        <title>Complete genome sequence of Corynebacterium casei LMG S-19264T (=DSM 44701T), isolated from a smear-ripened cheese.</title>
        <authorList>
            <consortium name="US DOE Joint Genome Institute (JGI-PGF)"/>
            <person name="Walter F."/>
            <person name="Albersmeier A."/>
            <person name="Kalinowski J."/>
            <person name="Ruckert C."/>
        </authorList>
    </citation>
    <scope>NUCLEOTIDE SEQUENCE</scope>
    <source>
        <strain evidence="7">KCTC 32513</strain>
    </source>
</reference>
<proteinExistence type="predicted"/>
<dbReference type="Pfam" id="PF04932">
    <property type="entry name" value="Wzy_C"/>
    <property type="match status" value="1"/>
</dbReference>
<evidence type="ECO:0000256" key="5">
    <source>
        <dbReference type="SAM" id="Phobius"/>
    </source>
</evidence>
<feature type="transmembrane region" description="Helical" evidence="5">
    <location>
        <begin position="348"/>
        <end position="368"/>
    </location>
</feature>
<feature type="transmembrane region" description="Helical" evidence="5">
    <location>
        <begin position="232"/>
        <end position="249"/>
    </location>
</feature>
<dbReference type="PANTHER" id="PTHR37422">
    <property type="entry name" value="TEICHURONIC ACID BIOSYNTHESIS PROTEIN TUAE"/>
    <property type="match status" value="1"/>
</dbReference>
<feature type="transmembrane region" description="Helical" evidence="5">
    <location>
        <begin position="380"/>
        <end position="397"/>
    </location>
</feature>
<evidence type="ECO:0000256" key="1">
    <source>
        <dbReference type="ARBA" id="ARBA00004141"/>
    </source>
</evidence>